<dbReference type="Pfam" id="PF00578">
    <property type="entry name" value="AhpC-TSA"/>
    <property type="match status" value="1"/>
</dbReference>
<evidence type="ECO:0000256" key="4">
    <source>
        <dbReference type="ARBA" id="ARBA00023284"/>
    </source>
</evidence>
<dbReference type="Gene3D" id="3.40.30.10">
    <property type="entry name" value="Glutaredoxin"/>
    <property type="match status" value="1"/>
</dbReference>
<feature type="domain" description="Thioredoxin" evidence="5">
    <location>
        <begin position="19"/>
        <end position="155"/>
    </location>
</feature>
<dbReference type="PROSITE" id="PS51352">
    <property type="entry name" value="THIOREDOXIN_2"/>
    <property type="match status" value="1"/>
</dbReference>
<evidence type="ECO:0000256" key="1">
    <source>
        <dbReference type="ARBA" id="ARBA00004196"/>
    </source>
</evidence>
<dbReference type="RefSeq" id="WP_240831763.1">
    <property type="nucleotide sequence ID" value="NZ_JAKWBL010000004.1"/>
</dbReference>
<organism evidence="6 7">
    <name type="scientific">Niabella ginsengisoli</name>
    <dbReference type="NCBI Taxonomy" id="522298"/>
    <lineage>
        <taxon>Bacteria</taxon>
        <taxon>Pseudomonadati</taxon>
        <taxon>Bacteroidota</taxon>
        <taxon>Chitinophagia</taxon>
        <taxon>Chitinophagales</taxon>
        <taxon>Chitinophagaceae</taxon>
        <taxon>Niabella</taxon>
    </lineage>
</organism>
<evidence type="ECO:0000256" key="2">
    <source>
        <dbReference type="ARBA" id="ARBA00022748"/>
    </source>
</evidence>
<dbReference type="Proteomes" id="UP001202248">
    <property type="component" value="Unassembled WGS sequence"/>
</dbReference>
<dbReference type="PANTHER" id="PTHR42852:SF6">
    <property type="entry name" value="THIOL:DISULFIDE INTERCHANGE PROTEIN DSBE"/>
    <property type="match status" value="1"/>
</dbReference>
<dbReference type="SUPFAM" id="SSF52833">
    <property type="entry name" value="Thioredoxin-like"/>
    <property type="match status" value="1"/>
</dbReference>
<dbReference type="InterPro" id="IPR036249">
    <property type="entry name" value="Thioredoxin-like_sf"/>
</dbReference>
<gene>
    <name evidence="6" type="ORF">MKP09_18330</name>
</gene>
<proteinExistence type="predicted"/>
<comment type="subcellular location">
    <subcellularLocation>
        <location evidence="1">Cell envelope</location>
    </subcellularLocation>
</comment>
<evidence type="ECO:0000313" key="6">
    <source>
        <dbReference type="EMBL" id="MCH5599730.1"/>
    </source>
</evidence>
<dbReference type="EMBL" id="JAKWBL010000004">
    <property type="protein sequence ID" value="MCH5599730.1"/>
    <property type="molecule type" value="Genomic_DNA"/>
</dbReference>
<name>A0ABS9SMX6_9BACT</name>
<sequence length="155" mass="17322">MVALQKDIQSQIDDVGKGGLVGKPAPEFTLPDVNGHPVALSSFKGKYVLLDFWASWCKPCRIENPNVVEAYNKFKNKNFTVVGVSLDQAKEPWLKAIKDDQLNWPQLSDLQFWESPVVSLYGFEGIPFNVLIDPQGKIIAEGLRGGSWKASWKKC</sequence>
<keyword evidence="3" id="KW-1015">Disulfide bond</keyword>
<dbReference type="CDD" id="cd02966">
    <property type="entry name" value="TlpA_like_family"/>
    <property type="match status" value="1"/>
</dbReference>
<comment type="caution">
    <text evidence="6">The sequence shown here is derived from an EMBL/GenBank/DDBJ whole genome shotgun (WGS) entry which is preliminary data.</text>
</comment>
<keyword evidence="2" id="KW-0201">Cytochrome c-type biogenesis</keyword>
<evidence type="ECO:0000313" key="7">
    <source>
        <dbReference type="Proteomes" id="UP001202248"/>
    </source>
</evidence>
<evidence type="ECO:0000259" key="5">
    <source>
        <dbReference type="PROSITE" id="PS51352"/>
    </source>
</evidence>
<accession>A0ABS9SMX6</accession>
<protein>
    <submittedName>
        <fullName evidence="6">TlpA family protein disulfide reductase</fullName>
    </submittedName>
</protein>
<dbReference type="InterPro" id="IPR050553">
    <property type="entry name" value="Thioredoxin_ResA/DsbE_sf"/>
</dbReference>
<dbReference type="PANTHER" id="PTHR42852">
    <property type="entry name" value="THIOL:DISULFIDE INTERCHANGE PROTEIN DSBE"/>
    <property type="match status" value="1"/>
</dbReference>
<keyword evidence="4" id="KW-0676">Redox-active center</keyword>
<dbReference type="InterPro" id="IPR013766">
    <property type="entry name" value="Thioredoxin_domain"/>
</dbReference>
<reference evidence="6 7" key="1">
    <citation type="submission" date="2022-02" db="EMBL/GenBank/DDBJ databases">
        <authorList>
            <person name="Min J."/>
        </authorList>
    </citation>
    <scope>NUCLEOTIDE SEQUENCE [LARGE SCALE GENOMIC DNA]</scope>
    <source>
        <strain evidence="6 7">GR10-1</strain>
    </source>
</reference>
<keyword evidence="7" id="KW-1185">Reference proteome</keyword>
<dbReference type="InterPro" id="IPR000866">
    <property type="entry name" value="AhpC/TSA"/>
</dbReference>
<evidence type="ECO:0000256" key="3">
    <source>
        <dbReference type="ARBA" id="ARBA00023157"/>
    </source>
</evidence>